<dbReference type="KEGG" id="salf:SMD44_00515"/>
<dbReference type="AlphaFoldDB" id="A0A1Z1W3Z7"/>
<dbReference type="PROSITE" id="PS51257">
    <property type="entry name" value="PROKAR_LIPOPROTEIN"/>
    <property type="match status" value="1"/>
</dbReference>
<reference evidence="2 3" key="1">
    <citation type="submission" date="2017-05" db="EMBL/GenBank/DDBJ databases">
        <title>Streptomyces alboflavus Genome sequencing and assembly.</title>
        <authorList>
            <person name="Wang Y."/>
            <person name="Du B."/>
            <person name="Ding Y."/>
            <person name="Liu H."/>
            <person name="Hou Q."/>
            <person name="Liu K."/>
            <person name="Wang C."/>
            <person name="Yao L."/>
        </authorList>
    </citation>
    <scope>NUCLEOTIDE SEQUENCE [LARGE SCALE GENOMIC DNA]</scope>
    <source>
        <strain evidence="2 3">MDJK44</strain>
    </source>
</reference>
<evidence type="ECO:0000313" key="2">
    <source>
        <dbReference type="EMBL" id="ARX81117.1"/>
    </source>
</evidence>
<sequence>MYQLTKKVAAGLGAVVAALGCVIVAGPSAVADGKWCNYSVCIETYDSGTYLGRVEVSVTNTNQPNRISARVWTTNGWSASTKVEDVAKFRTYRDQAYPQRHFPAGTRLCAEGFRGGASVGLPCVTLTN</sequence>
<organism evidence="2 3">
    <name type="scientific">Streptomyces alboflavus</name>
    <dbReference type="NCBI Taxonomy" id="67267"/>
    <lineage>
        <taxon>Bacteria</taxon>
        <taxon>Bacillati</taxon>
        <taxon>Actinomycetota</taxon>
        <taxon>Actinomycetes</taxon>
        <taxon>Kitasatosporales</taxon>
        <taxon>Streptomycetaceae</taxon>
        <taxon>Streptomyces</taxon>
    </lineage>
</organism>
<evidence type="ECO:0000256" key="1">
    <source>
        <dbReference type="SAM" id="SignalP"/>
    </source>
</evidence>
<dbReference type="eggNOG" id="ENOG5031J9I">
    <property type="taxonomic scope" value="Bacteria"/>
</dbReference>
<keyword evidence="1" id="KW-0732">Signal</keyword>
<accession>A0A1Z1W3Z7</accession>
<evidence type="ECO:0000313" key="3">
    <source>
        <dbReference type="Proteomes" id="UP000195880"/>
    </source>
</evidence>
<evidence type="ECO:0008006" key="4">
    <source>
        <dbReference type="Google" id="ProtNLM"/>
    </source>
</evidence>
<feature type="chain" id="PRO_5012893331" description="Secreted protein" evidence="1">
    <location>
        <begin position="32"/>
        <end position="128"/>
    </location>
</feature>
<dbReference type="OrthoDB" id="4282369at2"/>
<name>A0A1Z1W3Z7_9ACTN</name>
<dbReference type="RefSeq" id="WP_087882682.1">
    <property type="nucleotide sequence ID" value="NZ_CP021748.1"/>
</dbReference>
<dbReference type="EMBL" id="CP021748">
    <property type="protein sequence ID" value="ARX81117.1"/>
    <property type="molecule type" value="Genomic_DNA"/>
</dbReference>
<dbReference type="Proteomes" id="UP000195880">
    <property type="component" value="Chromosome"/>
</dbReference>
<protein>
    <recommendedName>
        <fullName evidence="4">Secreted protein</fullName>
    </recommendedName>
</protein>
<keyword evidence="3" id="KW-1185">Reference proteome</keyword>
<proteinExistence type="predicted"/>
<feature type="signal peptide" evidence="1">
    <location>
        <begin position="1"/>
        <end position="31"/>
    </location>
</feature>
<gene>
    <name evidence="2" type="ORF">SMD44_00515</name>
</gene>